<evidence type="ECO:0000313" key="3">
    <source>
        <dbReference type="EMBL" id="KAA5259024.1"/>
    </source>
</evidence>
<keyword evidence="1" id="KW-0808">Transferase</keyword>
<dbReference type="GeneID" id="92988443"/>
<name>A0A174IGK1_9BACE</name>
<dbReference type="EMBL" id="CYZH01000018">
    <property type="protein sequence ID" value="CUO85591.1"/>
    <property type="molecule type" value="Genomic_DNA"/>
</dbReference>
<dbReference type="Pfam" id="PF08843">
    <property type="entry name" value="AbiEii"/>
    <property type="match status" value="2"/>
</dbReference>
<dbReference type="RefSeq" id="WP_032839571.1">
    <property type="nucleotide sequence ID" value="NZ_CABIXA010000018.1"/>
</dbReference>
<reference evidence="1 4" key="1">
    <citation type="submission" date="2015-09" db="EMBL/GenBank/DDBJ databases">
        <authorList>
            <consortium name="Pathogen Informatics"/>
        </authorList>
    </citation>
    <scope>NUCLEOTIDE SEQUENCE [LARGE SCALE GENOMIC DNA]</scope>
    <source>
        <strain evidence="1 4">2789STDY5608840</strain>
    </source>
</reference>
<protein>
    <submittedName>
        <fullName evidence="2">Nucleotidyl transferase AbiEii/AbiGii toxin family protein</fullName>
    </submittedName>
    <submittedName>
        <fullName evidence="1">Nucleotidyl transferase of uncharacterized function (DUF1814)</fullName>
    </submittedName>
</protein>
<dbReference type="STRING" id="338188.ERS852397_02962"/>
<keyword evidence="6" id="KW-1185">Reference proteome</keyword>
<dbReference type="EMBL" id="VWAK01000004">
    <property type="protein sequence ID" value="KAA5232052.1"/>
    <property type="molecule type" value="Genomic_DNA"/>
</dbReference>
<dbReference type="Proteomes" id="UP000421791">
    <property type="component" value="Unassembled WGS sequence"/>
</dbReference>
<dbReference type="InterPro" id="IPR014942">
    <property type="entry name" value="AbiEii"/>
</dbReference>
<dbReference type="Proteomes" id="UP000440198">
    <property type="component" value="Unassembled WGS sequence"/>
</dbReference>
<reference evidence="5 6" key="2">
    <citation type="journal article" date="2019" name="Nat. Med.">
        <title>A library of human gut bacterial isolates paired with longitudinal multiomics data enables mechanistic microbiome research.</title>
        <authorList>
            <person name="Poyet M."/>
            <person name="Groussin M."/>
            <person name="Gibbons S.M."/>
            <person name="Avila-Pacheco J."/>
            <person name="Jiang X."/>
            <person name="Kearney S.M."/>
            <person name="Perrotta A.R."/>
            <person name="Berdy B."/>
            <person name="Zhao S."/>
            <person name="Lieberman T.D."/>
            <person name="Swanson P.K."/>
            <person name="Smith M."/>
            <person name="Roesemann S."/>
            <person name="Alexander J.E."/>
            <person name="Rich S.A."/>
            <person name="Livny J."/>
            <person name="Vlamakis H."/>
            <person name="Clish C."/>
            <person name="Bullock K."/>
            <person name="Deik A."/>
            <person name="Scott J."/>
            <person name="Pierce K.A."/>
            <person name="Xavier R.J."/>
            <person name="Alm E.J."/>
        </authorList>
    </citation>
    <scope>NUCLEOTIDE SEQUENCE [LARGE SCALE GENOMIC DNA]</scope>
    <source>
        <strain evidence="3 6">BIOML-A2</strain>
        <strain evidence="2 5">BIOML-A6</strain>
    </source>
</reference>
<evidence type="ECO:0000313" key="6">
    <source>
        <dbReference type="Proteomes" id="UP000440198"/>
    </source>
</evidence>
<evidence type="ECO:0000313" key="5">
    <source>
        <dbReference type="Proteomes" id="UP000421791"/>
    </source>
</evidence>
<organism evidence="1 4">
    <name type="scientific">Bacteroides finegoldii</name>
    <dbReference type="NCBI Taxonomy" id="338188"/>
    <lineage>
        <taxon>Bacteria</taxon>
        <taxon>Pseudomonadati</taxon>
        <taxon>Bacteroidota</taxon>
        <taxon>Bacteroidia</taxon>
        <taxon>Bacteroidales</taxon>
        <taxon>Bacteroidaceae</taxon>
        <taxon>Bacteroides</taxon>
    </lineage>
</organism>
<dbReference type="Proteomes" id="UP000095517">
    <property type="component" value="Unassembled WGS sequence"/>
</dbReference>
<accession>A0A174IGK1</accession>
<dbReference type="AlphaFoldDB" id="A0A174IGK1"/>
<evidence type="ECO:0000313" key="1">
    <source>
        <dbReference type="EMBL" id="CUO85591.1"/>
    </source>
</evidence>
<dbReference type="GO" id="GO:0016740">
    <property type="term" value="F:transferase activity"/>
    <property type="evidence" value="ECO:0007669"/>
    <property type="project" value="UniProtKB-KW"/>
</dbReference>
<dbReference type="EMBL" id="VWAG01000006">
    <property type="protein sequence ID" value="KAA5259024.1"/>
    <property type="molecule type" value="Genomic_DNA"/>
</dbReference>
<sequence length="212" mass="24336">MLHKETVSPSTLELLTTLMKDCRLKHFVLVGGTSLSLQLGHRISVDLDLFSDLSFDESELSSYLVENYDLELDFISRSTLKGEIRGVQIDCISHQYPWLSPCVEEDVIRLASPVDIAAMKLNAIAGNGTRIKDFIDLAYLSTLLSLGEMLEAYEHKYKANVIMPLKALTYWEDINFDEPIRMLGSAPFKWKKIEKRLLQMQKYPQKRFDLFP</sequence>
<proteinExistence type="predicted"/>
<evidence type="ECO:0000313" key="2">
    <source>
        <dbReference type="EMBL" id="KAA5232052.1"/>
    </source>
</evidence>
<evidence type="ECO:0000313" key="4">
    <source>
        <dbReference type="Proteomes" id="UP000095517"/>
    </source>
</evidence>
<gene>
    <name evidence="1" type="ORF">ERS852397_02962</name>
    <name evidence="3" type="ORF">F2Z09_05660</name>
    <name evidence="2" type="ORF">F2Z22_04530</name>
</gene>